<evidence type="ECO:0000313" key="1">
    <source>
        <dbReference type="EMBL" id="RJT88086.1"/>
    </source>
</evidence>
<organism evidence="1 2">
    <name type="scientific">Cryobacterium melibiosiphilum</name>
    <dbReference type="NCBI Taxonomy" id="995039"/>
    <lineage>
        <taxon>Bacteria</taxon>
        <taxon>Bacillati</taxon>
        <taxon>Actinomycetota</taxon>
        <taxon>Actinomycetes</taxon>
        <taxon>Micrococcales</taxon>
        <taxon>Microbacteriaceae</taxon>
        <taxon>Cryobacterium</taxon>
    </lineage>
</organism>
<gene>
    <name evidence="1" type="ORF">D6T64_11900</name>
</gene>
<evidence type="ECO:0000313" key="2">
    <source>
        <dbReference type="Proteomes" id="UP000272015"/>
    </source>
</evidence>
<keyword evidence="2" id="KW-1185">Reference proteome</keyword>
<dbReference type="RefSeq" id="WP_119974894.1">
    <property type="nucleotide sequence ID" value="NZ_JBHSQA010000012.1"/>
</dbReference>
<sequence>MSRIRTTKQARECRRLAKHDAVKREWLALIADQVPDQLAFWATKDEGFEPAQAFLTKRAEMKRGES</sequence>
<proteinExistence type="predicted"/>
<comment type="caution">
    <text evidence="1">The sequence shown here is derived from an EMBL/GenBank/DDBJ whole genome shotgun (WGS) entry which is preliminary data.</text>
</comment>
<dbReference type="Proteomes" id="UP000272015">
    <property type="component" value="Unassembled WGS sequence"/>
</dbReference>
<protein>
    <submittedName>
        <fullName evidence="1">Uncharacterized protein</fullName>
    </submittedName>
</protein>
<dbReference type="AlphaFoldDB" id="A0A3A5MPU0"/>
<reference evidence="1 2" key="1">
    <citation type="submission" date="2018-09" db="EMBL/GenBank/DDBJ databases">
        <title>Novel species of Cryobacterium.</title>
        <authorList>
            <person name="Liu Q."/>
            <person name="Xin Y.-H."/>
        </authorList>
    </citation>
    <scope>NUCLEOTIDE SEQUENCE [LARGE SCALE GENOMIC DNA]</scope>
    <source>
        <strain evidence="1 2">Hh39</strain>
    </source>
</reference>
<dbReference type="EMBL" id="QZVS01000085">
    <property type="protein sequence ID" value="RJT88086.1"/>
    <property type="molecule type" value="Genomic_DNA"/>
</dbReference>
<name>A0A3A5MPU0_9MICO</name>
<accession>A0A3A5MPU0</accession>